<feature type="compositionally biased region" description="Low complexity" evidence="1">
    <location>
        <begin position="215"/>
        <end position="224"/>
    </location>
</feature>
<evidence type="ECO:0000313" key="4">
    <source>
        <dbReference type="Proteomes" id="UP000051999"/>
    </source>
</evidence>
<feature type="compositionally biased region" description="Polar residues" evidence="1">
    <location>
        <begin position="205"/>
        <end position="214"/>
    </location>
</feature>
<feature type="transmembrane region" description="Helical" evidence="2">
    <location>
        <begin position="173"/>
        <end position="194"/>
    </location>
</feature>
<name>A0A0R1RLP2_9LACO</name>
<feature type="region of interest" description="Disordered" evidence="1">
    <location>
        <begin position="205"/>
        <end position="266"/>
    </location>
</feature>
<dbReference type="PATRIC" id="fig|1114972.6.peg.2579"/>
<evidence type="ECO:0000313" key="3">
    <source>
        <dbReference type="EMBL" id="KRL55061.1"/>
    </source>
</evidence>
<dbReference type="RefSeq" id="WP_017260574.1">
    <property type="nucleotide sequence ID" value="NZ_AUAW01000007.1"/>
</dbReference>
<keyword evidence="4" id="KW-1185">Reference proteome</keyword>
<organism evidence="3 4">
    <name type="scientific">Furfurilactobacillus rossiae DSM 15814</name>
    <dbReference type="NCBI Taxonomy" id="1114972"/>
    <lineage>
        <taxon>Bacteria</taxon>
        <taxon>Bacillati</taxon>
        <taxon>Bacillota</taxon>
        <taxon>Bacilli</taxon>
        <taxon>Lactobacillales</taxon>
        <taxon>Lactobacillaceae</taxon>
        <taxon>Furfurilactobacillus</taxon>
    </lineage>
</organism>
<feature type="transmembrane region" description="Helical" evidence="2">
    <location>
        <begin position="68"/>
        <end position="88"/>
    </location>
</feature>
<keyword evidence="2" id="KW-0812">Transmembrane</keyword>
<dbReference type="OrthoDB" id="2323486at2"/>
<comment type="caution">
    <text evidence="3">The sequence shown here is derived from an EMBL/GenBank/DDBJ whole genome shotgun (WGS) entry which is preliminary data.</text>
</comment>
<keyword evidence="2" id="KW-0472">Membrane</keyword>
<dbReference type="EMBL" id="AZFF01000007">
    <property type="protein sequence ID" value="KRL55061.1"/>
    <property type="molecule type" value="Genomic_DNA"/>
</dbReference>
<accession>A0A0R1RLP2</accession>
<evidence type="ECO:0000256" key="2">
    <source>
        <dbReference type="SAM" id="Phobius"/>
    </source>
</evidence>
<feature type="transmembrane region" description="Helical" evidence="2">
    <location>
        <begin position="6"/>
        <end position="29"/>
    </location>
</feature>
<reference evidence="3 4" key="1">
    <citation type="journal article" date="2015" name="Genome Announc.">
        <title>Expanding the biotechnology potential of lactobacilli through comparative genomics of 213 strains and associated genera.</title>
        <authorList>
            <person name="Sun Z."/>
            <person name="Harris H.M."/>
            <person name="McCann A."/>
            <person name="Guo C."/>
            <person name="Argimon S."/>
            <person name="Zhang W."/>
            <person name="Yang X."/>
            <person name="Jeffery I.B."/>
            <person name="Cooney J.C."/>
            <person name="Kagawa T.F."/>
            <person name="Liu W."/>
            <person name="Song Y."/>
            <person name="Salvetti E."/>
            <person name="Wrobel A."/>
            <person name="Rasinkangas P."/>
            <person name="Parkhill J."/>
            <person name="Rea M.C."/>
            <person name="O'Sullivan O."/>
            <person name="Ritari J."/>
            <person name="Douillard F.P."/>
            <person name="Paul Ross R."/>
            <person name="Yang R."/>
            <person name="Briner A.E."/>
            <person name="Felis G.E."/>
            <person name="de Vos W.M."/>
            <person name="Barrangou R."/>
            <person name="Klaenhammer T.R."/>
            <person name="Caufield P.W."/>
            <person name="Cui Y."/>
            <person name="Zhang H."/>
            <person name="O'Toole P.W."/>
        </authorList>
    </citation>
    <scope>NUCLEOTIDE SEQUENCE [LARGE SCALE GENOMIC DNA]</scope>
    <source>
        <strain evidence="3 4">DSM 15814</strain>
    </source>
</reference>
<feature type="compositionally biased region" description="Low complexity" evidence="1">
    <location>
        <begin position="232"/>
        <end position="254"/>
    </location>
</feature>
<gene>
    <name evidence="3" type="ORF">FD35_GL002515</name>
</gene>
<proteinExistence type="predicted"/>
<dbReference type="eggNOG" id="ENOG50309XQ">
    <property type="taxonomic scope" value="Bacteria"/>
</dbReference>
<feature type="transmembrane region" description="Helical" evidence="2">
    <location>
        <begin position="118"/>
        <end position="137"/>
    </location>
</feature>
<dbReference type="AlphaFoldDB" id="A0A0R1RLP2"/>
<dbReference type="STRING" id="1114972.FD35_GL002515"/>
<protein>
    <submittedName>
        <fullName evidence="3">Uncharacterized protein</fullName>
    </submittedName>
</protein>
<dbReference type="Proteomes" id="UP000051999">
    <property type="component" value="Unassembled WGS sequence"/>
</dbReference>
<keyword evidence="2" id="KW-1133">Transmembrane helix</keyword>
<evidence type="ECO:0000256" key="1">
    <source>
        <dbReference type="SAM" id="MobiDB-lite"/>
    </source>
</evidence>
<sequence>MGVWQVIWLIVLMIVVLSVVAVATVIWLVKHRLVRWHQTADKMATPTQIAGAQRFYVRTIYRRQHIMYLRRIMIGLFVLAGFMTLWALCEQFNLYTTFPNGRAAMNWFLSDHTSTRNVALVLMFFSVLGASLLRFLLLKRVDEVQVEEANESAHDIYAIPAVMRRQLFGLRRLLLSGLLIISLWLGLGAVTKAIPRATSPFETSHSIAQPIETNSASSGSSSDGTRYDDSSDNSSSTSSSSAANNTAESSNNNDAGDDDLPMPSTPIADVVKAKPADNATMTQLSEADQASLTFMAYWAMEGQDPETLFATKNSTGGATFYYHWIANNGHPIIMFNSYSPVAKAMNDMFIANIVGNDVSFYSLHDETAQTSKLANIMGLTMTNGYAIPSQNKLDQRSYDLRKMATVYYQQTGYRAVHDTLKLGYDMTVK</sequence>